<keyword evidence="1" id="KW-1133">Transmembrane helix</keyword>
<sequence length="78" mass="8740">MQPYTKVLTKSKHGLVTGTLRGMADYYNLNLAGLQFVFLIAAFFGVGIILYVVLCISIPSYKDRAALLKERQNQSLTR</sequence>
<dbReference type="InterPro" id="IPR007168">
    <property type="entry name" value="Phageshock_PspC_N"/>
</dbReference>
<keyword evidence="1" id="KW-0812">Transmembrane</keyword>
<feature type="transmembrane region" description="Helical" evidence="1">
    <location>
        <begin position="36"/>
        <end position="61"/>
    </location>
</feature>
<gene>
    <name evidence="3" type="ORF">GCM10017161_28050</name>
</gene>
<feature type="domain" description="Phage shock protein PspC N-terminal" evidence="2">
    <location>
        <begin position="8"/>
        <end position="60"/>
    </location>
</feature>
<evidence type="ECO:0000259" key="2">
    <source>
        <dbReference type="Pfam" id="PF04024"/>
    </source>
</evidence>
<accession>A0A919EL67</accession>
<evidence type="ECO:0000256" key="1">
    <source>
        <dbReference type="SAM" id="Phobius"/>
    </source>
</evidence>
<dbReference type="Proteomes" id="UP000623842">
    <property type="component" value="Unassembled WGS sequence"/>
</dbReference>
<keyword evidence="4" id="KW-1185">Reference proteome</keyword>
<organism evidence="3 4">
    <name type="scientific">Thalassotalea marina</name>
    <dbReference type="NCBI Taxonomy" id="1673741"/>
    <lineage>
        <taxon>Bacteria</taxon>
        <taxon>Pseudomonadati</taxon>
        <taxon>Pseudomonadota</taxon>
        <taxon>Gammaproteobacteria</taxon>
        <taxon>Alteromonadales</taxon>
        <taxon>Colwelliaceae</taxon>
        <taxon>Thalassotalea</taxon>
    </lineage>
</organism>
<dbReference type="AlphaFoldDB" id="A0A919EL67"/>
<dbReference type="Pfam" id="PF04024">
    <property type="entry name" value="PspC"/>
    <property type="match status" value="1"/>
</dbReference>
<reference evidence="3" key="2">
    <citation type="submission" date="2020-09" db="EMBL/GenBank/DDBJ databases">
        <authorList>
            <person name="Sun Q."/>
            <person name="Kim S."/>
        </authorList>
    </citation>
    <scope>NUCLEOTIDE SEQUENCE</scope>
    <source>
        <strain evidence="3">KCTC 42731</strain>
    </source>
</reference>
<keyword evidence="1" id="KW-0472">Membrane</keyword>
<proteinExistence type="predicted"/>
<comment type="caution">
    <text evidence="3">The sequence shown here is derived from an EMBL/GenBank/DDBJ whole genome shotgun (WGS) entry which is preliminary data.</text>
</comment>
<name>A0A919EL67_9GAMM</name>
<protein>
    <recommendedName>
        <fullName evidence="2">Phage shock protein PspC N-terminal domain-containing protein</fullName>
    </recommendedName>
</protein>
<evidence type="ECO:0000313" key="3">
    <source>
        <dbReference type="EMBL" id="GHF98036.1"/>
    </source>
</evidence>
<dbReference type="RefSeq" id="WP_189771784.1">
    <property type="nucleotide sequence ID" value="NZ_BNCK01000006.1"/>
</dbReference>
<reference evidence="3" key="1">
    <citation type="journal article" date="2014" name="Int. J. Syst. Evol. Microbiol.">
        <title>Complete genome sequence of Corynebacterium casei LMG S-19264T (=DSM 44701T), isolated from a smear-ripened cheese.</title>
        <authorList>
            <consortium name="US DOE Joint Genome Institute (JGI-PGF)"/>
            <person name="Walter F."/>
            <person name="Albersmeier A."/>
            <person name="Kalinowski J."/>
            <person name="Ruckert C."/>
        </authorList>
    </citation>
    <scope>NUCLEOTIDE SEQUENCE</scope>
    <source>
        <strain evidence="3">KCTC 42731</strain>
    </source>
</reference>
<dbReference type="EMBL" id="BNCK01000006">
    <property type="protein sequence ID" value="GHF98036.1"/>
    <property type="molecule type" value="Genomic_DNA"/>
</dbReference>
<evidence type="ECO:0000313" key="4">
    <source>
        <dbReference type="Proteomes" id="UP000623842"/>
    </source>
</evidence>